<dbReference type="SUPFAM" id="SSF52218">
    <property type="entry name" value="Flavoproteins"/>
    <property type="match status" value="1"/>
</dbReference>
<feature type="domain" description="Flavodoxin-like fold" evidence="3">
    <location>
        <begin position="3"/>
        <end position="185"/>
    </location>
</feature>
<reference evidence="4 5" key="1">
    <citation type="submission" date="2018-04" db="EMBL/GenBank/DDBJ databases">
        <title>Genomic Encyclopedia of Type Strains, Phase IV (KMG-IV): sequencing the most valuable type-strain genomes for metagenomic binning, comparative biology and taxonomic classification.</title>
        <authorList>
            <person name="Goeker M."/>
        </authorList>
    </citation>
    <scope>NUCLEOTIDE SEQUENCE [LARGE SCALE GENOMIC DNA]</scope>
    <source>
        <strain evidence="4 5">DSM 14823</strain>
    </source>
</reference>
<dbReference type="RefSeq" id="WP_116885122.1">
    <property type="nucleotide sequence ID" value="NZ_CABMMC010000172.1"/>
</dbReference>
<dbReference type="InterPro" id="IPR051796">
    <property type="entry name" value="ISF_SsuE-like"/>
</dbReference>
<dbReference type="GeneID" id="78296407"/>
<evidence type="ECO:0000313" key="4">
    <source>
        <dbReference type="EMBL" id="PVY38265.1"/>
    </source>
</evidence>
<evidence type="ECO:0000256" key="1">
    <source>
        <dbReference type="ARBA" id="ARBA00022630"/>
    </source>
</evidence>
<dbReference type="OrthoDB" id="6398207at2"/>
<accession>A0A2U1APE7</accession>
<comment type="caution">
    <text evidence="4">The sequence shown here is derived from an EMBL/GenBank/DDBJ whole genome shotgun (WGS) entry which is preliminary data.</text>
</comment>
<dbReference type="InterPro" id="IPR029039">
    <property type="entry name" value="Flavoprotein-like_sf"/>
</dbReference>
<gene>
    <name evidence="4" type="ORF">C8D82_12727</name>
</gene>
<proteinExistence type="predicted"/>
<dbReference type="EMBL" id="QEKH01000027">
    <property type="protein sequence ID" value="PVY38265.1"/>
    <property type="molecule type" value="Genomic_DNA"/>
</dbReference>
<dbReference type="PANTHER" id="PTHR43278:SF2">
    <property type="entry name" value="IRON-SULFUR FLAVOPROTEIN"/>
    <property type="match status" value="1"/>
</dbReference>
<dbReference type="AlphaFoldDB" id="A0A2U1APE7"/>
<protein>
    <submittedName>
        <fullName evidence="4">Multimeric flavodoxin WrbA</fullName>
    </submittedName>
</protein>
<dbReference type="Proteomes" id="UP000245959">
    <property type="component" value="Unassembled WGS sequence"/>
</dbReference>
<dbReference type="Pfam" id="PF02525">
    <property type="entry name" value="Flavodoxin_2"/>
    <property type="match status" value="1"/>
</dbReference>
<organism evidence="4 5">
    <name type="scientific">Victivallis vadensis</name>
    <dbReference type="NCBI Taxonomy" id="172901"/>
    <lineage>
        <taxon>Bacteria</taxon>
        <taxon>Pseudomonadati</taxon>
        <taxon>Lentisphaerota</taxon>
        <taxon>Lentisphaeria</taxon>
        <taxon>Victivallales</taxon>
        <taxon>Victivallaceae</taxon>
        <taxon>Victivallis</taxon>
    </lineage>
</organism>
<name>A0A2U1APE7_9BACT</name>
<dbReference type="Gene3D" id="3.40.50.360">
    <property type="match status" value="1"/>
</dbReference>
<keyword evidence="1" id="KW-0285">Flavoprotein</keyword>
<sequence>MSKKILFVIAGPRLKGASAFAARTAAEGAGQAGADVEIVELPKLTHIQSMGCISCMRCQISREYRCALNDDLARLVARFPEFDVIVFSTPVFFFSMPAQIKGLIDRTFSLVKNVGGQVATPLANVQLALIVTSGGGREDSGVQTIYDAFRYYQEYANLKPLKYLYFGNTPDDPARFAADSQAKAQAHSFGLTLAR</sequence>
<evidence type="ECO:0000256" key="2">
    <source>
        <dbReference type="ARBA" id="ARBA00022643"/>
    </source>
</evidence>
<keyword evidence="5" id="KW-1185">Reference proteome</keyword>
<dbReference type="PANTHER" id="PTHR43278">
    <property type="entry name" value="NAD(P)H-DEPENDENT FMN-CONTAINING OXIDOREDUCTASE YWQN-RELATED"/>
    <property type="match status" value="1"/>
</dbReference>
<keyword evidence="2" id="KW-0288">FMN</keyword>
<dbReference type="InterPro" id="IPR003680">
    <property type="entry name" value="Flavodoxin_fold"/>
</dbReference>
<evidence type="ECO:0000259" key="3">
    <source>
        <dbReference type="Pfam" id="PF02525"/>
    </source>
</evidence>
<evidence type="ECO:0000313" key="5">
    <source>
        <dbReference type="Proteomes" id="UP000245959"/>
    </source>
</evidence>